<evidence type="ECO:0000256" key="1">
    <source>
        <dbReference type="SAM" id="MobiDB-lite"/>
    </source>
</evidence>
<evidence type="ECO:0000313" key="3">
    <source>
        <dbReference type="Proteomes" id="UP000654471"/>
    </source>
</evidence>
<comment type="caution">
    <text evidence="2">The sequence shown here is derived from an EMBL/GenBank/DDBJ whole genome shotgun (WGS) entry which is preliminary data.</text>
</comment>
<accession>A0ABQ2US69</accession>
<organism evidence="2 3">
    <name type="scientific">Streptomyces albospinus</name>
    <dbReference type="NCBI Taxonomy" id="285515"/>
    <lineage>
        <taxon>Bacteria</taxon>
        <taxon>Bacillati</taxon>
        <taxon>Actinomycetota</taxon>
        <taxon>Actinomycetes</taxon>
        <taxon>Kitasatosporales</taxon>
        <taxon>Streptomycetaceae</taxon>
        <taxon>Streptomyces</taxon>
    </lineage>
</organism>
<dbReference type="Proteomes" id="UP000654471">
    <property type="component" value="Unassembled WGS sequence"/>
</dbReference>
<proteinExistence type="predicted"/>
<evidence type="ECO:0000313" key="2">
    <source>
        <dbReference type="EMBL" id="GGU47041.1"/>
    </source>
</evidence>
<sequence length="120" mass="12376">MGPGGCRREIPHPVRVLDILLPVARTARSGAARVGAQLRDVPEVLGPPWDRGSSTGADGLPYLYAYGCLAVATCHAPEGTGATVPRHRRGGSGASSRTRWSTATAAPGDRVRYVSASAAA</sequence>
<gene>
    <name evidence="2" type="ORF">GCM10010211_08470</name>
</gene>
<keyword evidence="3" id="KW-1185">Reference proteome</keyword>
<dbReference type="EMBL" id="BMRP01000002">
    <property type="protein sequence ID" value="GGU47041.1"/>
    <property type="molecule type" value="Genomic_DNA"/>
</dbReference>
<protein>
    <submittedName>
        <fullName evidence="2">Uncharacterized protein</fullName>
    </submittedName>
</protein>
<feature type="compositionally biased region" description="Low complexity" evidence="1">
    <location>
        <begin position="94"/>
        <end position="106"/>
    </location>
</feature>
<name>A0ABQ2US69_9ACTN</name>
<feature type="region of interest" description="Disordered" evidence="1">
    <location>
        <begin position="79"/>
        <end position="106"/>
    </location>
</feature>
<reference evidence="3" key="1">
    <citation type="journal article" date="2019" name="Int. J. Syst. Evol. Microbiol.">
        <title>The Global Catalogue of Microorganisms (GCM) 10K type strain sequencing project: providing services to taxonomists for standard genome sequencing and annotation.</title>
        <authorList>
            <consortium name="The Broad Institute Genomics Platform"/>
            <consortium name="The Broad Institute Genome Sequencing Center for Infectious Disease"/>
            <person name="Wu L."/>
            <person name="Ma J."/>
        </authorList>
    </citation>
    <scope>NUCLEOTIDE SEQUENCE [LARGE SCALE GENOMIC DNA]</scope>
    <source>
        <strain evidence="3">JCM 3399</strain>
    </source>
</reference>